<keyword evidence="2" id="KW-0732">Signal</keyword>
<accession>A0A494XPL3</accession>
<comment type="caution">
    <text evidence="4">The sequence shown here is derived from an EMBL/GenBank/DDBJ whole genome shotgun (WGS) entry which is preliminary data.</text>
</comment>
<dbReference type="PROSITE" id="PS51272">
    <property type="entry name" value="SLH"/>
    <property type="match status" value="3"/>
</dbReference>
<sequence>MKTISKPKRLLSLLLAAFVALPAFGLNSVQAADPVTLSATSPASHYDNYFQDVYPSLNDVNSHVFKTVTYEDLVTLLGSKGTFAILIGGSWSDETNADIRYINEVAKANNVQTIYNFDTRLDGVNPGLDLAVTHPPFTATAVSGSNATTNYFDYTEYYVELVNKYLTNLTTLSSVPASYQNKSKKVVNTSTGTETTASTLVASGSAKAVQSPYLLIYNKDNVVNGVSAPVVSYLEKHGSGNATEYTWDSYFKNNPTNVTNYKAQVQEVFNQAAAAGYAPSSFNTLTSWDFIGPQFNSHRASGTIEIFPSKTENGKVVPDLGANNVNELDSTLVFEHVTYHQLTKLLNTSGNYAILFGGSWCPNTQAEIRWINRYAKAHNIDKIYFFDTRLDAGVGVTIRNPLASTHDDGTTLQTRDNETANPLAYLYGDLVAKNLKNIQTTYLITGSSSQTVTYTDPTTSLSKKVNKLQVPYLFTFNKDNKDTSNSDPATNAAPILGHVEIMNGWGSTYTGTGAINSQYAKYEAAVNSLFSRLEGASPSGLTVVGASALAANDGQIKDISGGGILEYRLKPADNQVTSFTNVAGTAITGLPVGTYQVRYASKGFNTGYNQSTGAGTVTYAAANSNYKEITIKVFQAAPTGLAGVGTSSWDLNDGKITGTVAGLEYKLLTADSYSDASLSEITGLAPGKYQVRFKAKDDYDASLPTEVVVTGKRPAPSLTVVAPTSSDNADGKITGIVAGLEYKLSSASSYADAPVPAITGLASGTYQVRYKATDVYSVGPDADFVVLKFQEAPIGLHGVKPTSAANNNGQITIDQQTSIEGLTFNSSKDADPIAVTDRTITTLQPGTYYFWYAAQNGFAASAQTEVIVPSYEELAPPSGLSAVGTTNLVNNDGQITGVASSEYTLEIKKQSDSDYANANIVDGAIKNLTPGVYLVRFGAYNGLLASQPIALTVQGHQAAPSGLSGVAPTAALNDGEITGASSALEYRVKDTGNYQDSPGSTITGLTAGNYEVRVKRSDLYLASEPTIINVPAYVAPDTGGGNTGGGNTGGGNTGGGNTGGGGTTTPTTPTDNGGIVTTPGTVAVTAPSKTDATTGDTLATLSKETVSSLVSNVKKTETAGKSSVVEVKVETTEQTKSAQLSLPKSAFNDIATGTNADVKVNYGNIGTISFDSKAIKTINSSAATEDVSIIITKSELTPEGKEVLGDRPVYDFSVFVGNEKVSSFGGGKASISIPYALKAGESPESVIIYYVTDEGELQTVRGHYNARTGTVDFTTTHFSQYIVGYNAIPFADVSGSSWYGKAVNYLAARDITGGTDSSHFSPDAALTRGQFIVLLLKAYGIQAADGGADNFADSGSNKYYTNYLAAAKKLGIATGVGDNRFAPDKAITRQELFTLLYRSLGLLGELPTEKTGATVGAYGDAGQIAGYAQSAVQALVESGVITGSNAKLNPKGVTTRAQAAQVLYNLLSK</sequence>
<dbReference type="EMBL" id="RBZM01000008">
    <property type="protein sequence ID" value="RKP50004.1"/>
    <property type="molecule type" value="Genomic_DNA"/>
</dbReference>
<evidence type="ECO:0000256" key="1">
    <source>
        <dbReference type="SAM" id="MobiDB-lite"/>
    </source>
</evidence>
<proteinExistence type="predicted"/>
<feature type="domain" description="SLH" evidence="3">
    <location>
        <begin position="1286"/>
        <end position="1346"/>
    </location>
</feature>
<evidence type="ECO:0000259" key="3">
    <source>
        <dbReference type="PROSITE" id="PS51272"/>
    </source>
</evidence>
<gene>
    <name evidence="4" type="ORF">D7Z26_19500</name>
</gene>
<organism evidence="4 5">
    <name type="scientific">Cohnella endophytica</name>
    <dbReference type="NCBI Taxonomy" id="2419778"/>
    <lineage>
        <taxon>Bacteria</taxon>
        <taxon>Bacillati</taxon>
        <taxon>Bacillota</taxon>
        <taxon>Bacilli</taxon>
        <taxon>Bacillales</taxon>
        <taxon>Paenibacillaceae</taxon>
        <taxon>Cohnella</taxon>
    </lineage>
</organism>
<evidence type="ECO:0000313" key="4">
    <source>
        <dbReference type="EMBL" id="RKP50004.1"/>
    </source>
</evidence>
<dbReference type="InterPro" id="IPR001119">
    <property type="entry name" value="SLH_dom"/>
</dbReference>
<evidence type="ECO:0000313" key="5">
    <source>
        <dbReference type="Proteomes" id="UP000282076"/>
    </source>
</evidence>
<name>A0A494XPL3_9BACL</name>
<dbReference type="OrthoDB" id="9798386at2"/>
<keyword evidence="5" id="KW-1185">Reference proteome</keyword>
<dbReference type="Pfam" id="PF00395">
    <property type="entry name" value="SLH"/>
    <property type="match status" value="3"/>
</dbReference>
<feature type="signal peptide" evidence="2">
    <location>
        <begin position="1"/>
        <end position="31"/>
    </location>
</feature>
<protein>
    <submittedName>
        <fullName evidence="4">S-layer homology domain-containing protein</fullName>
    </submittedName>
</protein>
<feature type="chain" id="PRO_5019823750" evidence="2">
    <location>
        <begin position="32"/>
        <end position="1469"/>
    </location>
</feature>
<feature type="compositionally biased region" description="Low complexity" evidence="1">
    <location>
        <begin position="1064"/>
        <end position="1096"/>
    </location>
</feature>
<feature type="domain" description="SLH" evidence="3">
    <location>
        <begin position="1347"/>
        <end position="1410"/>
    </location>
</feature>
<feature type="compositionally biased region" description="Gly residues" evidence="1">
    <location>
        <begin position="1039"/>
        <end position="1063"/>
    </location>
</feature>
<feature type="domain" description="SLH" evidence="3">
    <location>
        <begin position="1415"/>
        <end position="1469"/>
    </location>
</feature>
<evidence type="ECO:0000256" key="2">
    <source>
        <dbReference type="SAM" id="SignalP"/>
    </source>
</evidence>
<reference evidence="4 5" key="1">
    <citation type="submission" date="2018-10" db="EMBL/GenBank/DDBJ databases">
        <title>Cohnella sp. M2MS4P-1, whole genome shotgun sequence.</title>
        <authorList>
            <person name="Tuo L."/>
        </authorList>
    </citation>
    <scope>NUCLEOTIDE SEQUENCE [LARGE SCALE GENOMIC DNA]</scope>
    <source>
        <strain evidence="4 5">M2MS4P-1</strain>
    </source>
</reference>
<feature type="region of interest" description="Disordered" evidence="1">
    <location>
        <begin position="1039"/>
        <end position="1096"/>
    </location>
</feature>
<dbReference type="Proteomes" id="UP000282076">
    <property type="component" value="Unassembled WGS sequence"/>
</dbReference>
<dbReference type="RefSeq" id="WP_120978688.1">
    <property type="nucleotide sequence ID" value="NZ_RBZM01000008.1"/>
</dbReference>